<dbReference type="SUPFAM" id="SSF54913">
    <property type="entry name" value="GlnB-like"/>
    <property type="match status" value="1"/>
</dbReference>
<dbReference type="PANTHER" id="PTHR30115:SF11">
    <property type="entry name" value="NITROGEN REGULATORY PROTEIN P-II HOMOLOG"/>
    <property type="match status" value="1"/>
</dbReference>
<dbReference type="SMART" id="SM00938">
    <property type="entry name" value="P-II"/>
    <property type="match status" value="1"/>
</dbReference>
<dbReference type="PRINTS" id="PR00340">
    <property type="entry name" value="PIIGLNB"/>
</dbReference>
<protein>
    <submittedName>
        <fullName evidence="1">P-II family nitrogen regulator</fullName>
    </submittedName>
</protein>
<accession>A0ABW5BT52</accession>
<dbReference type="Pfam" id="PF00543">
    <property type="entry name" value="P-II"/>
    <property type="match status" value="1"/>
</dbReference>
<comment type="caution">
    <text evidence="1">The sequence shown here is derived from an EMBL/GenBank/DDBJ whole genome shotgun (WGS) entry which is preliminary data.</text>
</comment>
<dbReference type="EMBL" id="JBHUIK010000001">
    <property type="protein sequence ID" value="MFD2213257.1"/>
    <property type="molecule type" value="Genomic_DNA"/>
</dbReference>
<evidence type="ECO:0000313" key="1">
    <source>
        <dbReference type="EMBL" id="MFD2213257.1"/>
    </source>
</evidence>
<dbReference type="Gene3D" id="3.30.70.120">
    <property type="match status" value="1"/>
</dbReference>
<dbReference type="InterPro" id="IPR011322">
    <property type="entry name" value="N-reg_PII-like_a/b"/>
</dbReference>
<dbReference type="RefSeq" id="WP_247341188.1">
    <property type="nucleotide sequence ID" value="NZ_CP095550.1"/>
</dbReference>
<dbReference type="PROSITE" id="PS51343">
    <property type="entry name" value="PII_GLNB_DOM"/>
    <property type="match status" value="1"/>
</dbReference>
<organism evidence="1 2">
    <name type="scientific">Metabacillus endolithicus</name>
    <dbReference type="NCBI Taxonomy" id="1535204"/>
    <lineage>
        <taxon>Bacteria</taxon>
        <taxon>Bacillati</taxon>
        <taxon>Bacillota</taxon>
        <taxon>Bacilli</taxon>
        <taxon>Bacillales</taxon>
        <taxon>Bacillaceae</taxon>
        <taxon>Metabacillus</taxon>
    </lineage>
</organism>
<dbReference type="PANTHER" id="PTHR30115">
    <property type="entry name" value="NITROGEN REGULATORY PROTEIN P-II"/>
    <property type="match status" value="1"/>
</dbReference>
<keyword evidence="2" id="KW-1185">Reference proteome</keyword>
<evidence type="ECO:0000313" key="2">
    <source>
        <dbReference type="Proteomes" id="UP001597318"/>
    </source>
</evidence>
<dbReference type="Proteomes" id="UP001597318">
    <property type="component" value="Unassembled WGS sequence"/>
</dbReference>
<proteinExistence type="predicted"/>
<dbReference type="InterPro" id="IPR002187">
    <property type="entry name" value="N-reg_PII"/>
</dbReference>
<gene>
    <name evidence="1" type="ORF">ACFSKK_05950</name>
</gene>
<reference evidence="2" key="1">
    <citation type="journal article" date="2019" name="Int. J. Syst. Evol. Microbiol.">
        <title>The Global Catalogue of Microorganisms (GCM) 10K type strain sequencing project: providing services to taxonomists for standard genome sequencing and annotation.</title>
        <authorList>
            <consortium name="The Broad Institute Genomics Platform"/>
            <consortium name="The Broad Institute Genome Sequencing Center for Infectious Disease"/>
            <person name="Wu L."/>
            <person name="Ma J."/>
        </authorList>
    </citation>
    <scope>NUCLEOTIDE SEQUENCE [LARGE SCALE GENOMIC DNA]</scope>
    <source>
        <strain evidence="2">CGMCC 1.15474</strain>
    </source>
</reference>
<name>A0ABW5BT52_9BACI</name>
<sequence>MKKIEAIIRPQKITETIKGLKNIGITGFTVSQVVGRGKQRDTKGVYRGKNYNVTLHPKIKLEIILSDHMVEPTIKTIISSAQTGEDGDGKIYVYPILEAYNIRTGEPDVSIDDLTIREFPTREGI</sequence>
<dbReference type="InterPro" id="IPR015867">
    <property type="entry name" value="N-reg_PII/ATP_PRibTrfase_C"/>
</dbReference>